<evidence type="ECO:0000256" key="4">
    <source>
        <dbReference type="ARBA" id="ARBA00012682"/>
    </source>
</evidence>
<dbReference type="GO" id="GO:0005634">
    <property type="term" value="C:nucleus"/>
    <property type="evidence" value="ECO:0007669"/>
    <property type="project" value="InterPro"/>
</dbReference>
<dbReference type="InterPro" id="IPR035974">
    <property type="entry name" value="Rap/Ran-GAP_sf"/>
</dbReference>
<evidence type="ECO:0000256" key="10">
    <source>
        <dbReference type="ARBA" id="ARBA00023008"/>
    </source>
</evidence>
<protein>
    <recommendedName>
        <fullName evidence="4">superoxide dismutase</fullName>
        <ecNumber evidence="4">1.15.1.1</ecNumber>
    </recommendedName>
</protein>
<feature type="region of interest" description="Disordered" evidence="11">
    <location>
        <begin position="144"/>
        <end position="165"/>
    </location>
</feature>
<feature type="region of interest" description="Disordered" evidence="11">
    <location>
        <begin position="185"/>
        <end position="239"/>
    </location>
</feature>
<dbReference type="GO" id="GO:0051726">
    <property type="term" value="P:regulation of cell cycle"/>
    <property type="evidence" value="ECO:0007669"/>
    <property type="project" value="TreeGrafter"/>
</dbReference>
<comment type="cofactor">
    <cofactor evidence="1">
        <name>Cu cation</name>
        <dbReference type="ChEBI" id="CHEBI:23378"/>
    </cofactor>
</comment>
<dbReference type="SUPFAM" id="SSF48371">
    <property type="entry name" value="ARM repeat"/>
    <property type="match status" value="1"/>
</dbReference>
<dbReference type="GO" id="GO:0016462">
    <property type="term" value="F:pyrophosphatase activity"/>
    <property type="evidence" value="ECO:0007669"/>
    <property type="project" value="UniProtKB-ARBA"/>
</dbReference>
<evidence type="ECO:0000256" key="5">
    <source>
        <dbReference type="ARBA" id="ARBA00022468"/>
    </source>
</evidence>
<dbReference type="CDD" id="cd00305">
    <property type="entry name" value="Cu-Zn_Superoxide_Dismutase"/>
    <property type="match status" value="1"/>
</dbReference>
<dbReference type="Gene3D" id="3.40.50.11210">
    <property type="entry name" value="Rap/Ran-GAP"/>
    <property type="match status" value="1"/>
</dbReference>
<dbReference type="Gene3D" id="2.40.320.10">
    <property type="entry name" value="Hypothetical Protein Pfu-838710-001"/>
    <property type="match status" value="1"/>
</dbReference>
<feature type="compositionally biased region" description="Basic and acidic residues" evidence="11">
    <location>
        <begin position="144"/>
        <end position="160"/>
    </location>
</feature>
<dbReference type="GO" id="GO:0046627">
    <property type="term" value="P:negative regulation of insulin receptor signaling pathway"/>
    <property type="evidence" value="ECO:0007669"/>
    <property type="project" value="TreeGrafter"/>
</dbReference>
<dbReference type="PANTHER" id="PTHR10063:SF0">
    <property type="entry name" value="TUBERIN"/>
    <property type="match status" value="1"/>
</dbReference>
<evidence type="ECO:0000256" key="7">
    <source>
        <dbReference type="ARBA" id="ARBA00022833"/>
    </source>
</evidence>
<evidence type="ECO:0000256" key="6">
    <source>
        <dbReference type="ARBA" id="ARBA00022723"/>
    </source>
</evidence>
<dbReference type="GO" id="GO:0005096">
    <property type="term" value="F:GTPase activator activity"/>
    <property type="evidence" value="ECO:0007669"/>
    <property type="project" value="UniProtKB-KW"/>
</dbReference>
<dbReference type="CDD" id="cd07890">
    <property type="entry name" value="CYTH-like_AC_IV-like"/>
    <property type="match status" value="1"/>
</dbReference>
<feature type="domain" description="Rap-GAP" evidence="12">
    <location>
        <begin position="1500"/>
        <end position="1711"/>
    </location>
</feature>
<dbReference type="PRINTS" id="PR00068">
    <property type="entry name" value="CUZNDISMTASE"/>
</dbReference>
<dbReference type="GO" id="GO:0030178">
    <property type="term" value="P:negative regulation of Wnt signaling pathway"/>
    <property type="evidence" value="ECO:0007669"/>
    <property type="project" value="TreeGrafter"/>
</dbReference>
<dbReference type="InterPro" id="IPR033469">
    <property type="entry name" value="CYTH-like_dom_sf"/>
</dbReference>
<dbReference type="PROSITE" id="PS00332">
    <property type="entry name" value="SOD_CU_ZN_2"/>
    <property type="match status" value="1"/>
</dbReference>
<keyword evidence="10" id="KW-0186">Copper</keyword>
<evidence type="ECO:0000259" key="12">
    <source>
        <dbReference type="PROSITE" id="PS50085"/>
    </source>
</evidence>
<evidence type="ECO:0000256" key="2">
    <source>
        <dbReference type="ARBA" id="ARBA00001947"/>
    </source>
</evidence>
<dbReference type="Pfam" id="PF11864">
    <property type="entry name" value="DUF3384"/>
    <property type="match status" value="1"/>
</dbReference>
<evidence type="ECO:0000313" key="15">
    <source>
        <dbReference type="WBParaSite" id="MBELARI_LOCUS18724"/>
    </source>
</evidence>
<dbReference type="InterPro" id="IPR000331">
    <property type="entry name" value="Rap/Ran_GAP_dom"/>
</dbReference>
<dbReference type="PROSITE" id="PS50085">
    <property type="entry name" value="RAPGAP"/>
    <property type="match status" value="1"/>
</dbReference>
<dbReference type="InterPro" id="IPR018152">
    <property type="entry name" value="SOD_Cu/Zn_BS"/>
</dbReference>
<dbReference type="InterPro" id="IPR018515">
    <property type="entry name" value="Tuberin-type_domain"/>
</dbReference>
<feature type="domain" description="CYTH" evidence="13">
    <location>
        <begin position="1733"/>
        <end position="1905"/>
    </location>
</feature>
<comment type="similarity">
    <text evidence="3">Belongs to the Cu-Zn superoxide dismutase family.</text>
</comment>
<keyword evidence="7" id="KW-0862">Zinc</keyword>
<organism evidence="14 15">
    <name type="scientific">Mesorhabditis belari</name>
    <dbReference type="NCBI Taxonomy" id="2138241"/>
    <lineage>
        <taxon>Eukaryota</taxon>
        <taxon>Metazoa</taxon>
        <taxon>Ecdysozoa</taxon>
        <taxon>Nematoda</taxon>
        <taxon>Chromadorea</taxon>
        <taxon>Rhabditida</taxon>
        <taxon>Rhabditina</taxon>
        <taxon>Rhabditomorpha</taxon>
        <taxon>Rhabditoidea</taxon>
        <taxon>Rhabditidae</taxon>
        <taxon>Mesorhabditinae</taxon>
        <taxon>Mesorhabditis</taxon>
    </lineage>
</organism>
<feature type="region of interest" description="Disordered" evidence="11">
    <location>
        <begin position="1389"/>
        <end position="1410"/>
    </location>
</feature>
<dbReference type="PROSITE" id="PS00087">
    <property type="entry name" value="SOD_CU_ZN_1"/>
    <property type="match status" value="1"/>
</dbReference>
<keyword evidence="14" id="KW-1185">Reference proteome</keyword>
<dbReference type="InterPro" id="IPR027107">
    <property type="entry name" value="Tuberin/Ral-act_asu"/>
</dbReference>
<dbReference type="WBParaSite" id="MBELARI_LOCUS18724">
    <property type="protein sequence ID" value="MBELARI_LOCUS18724"/>
    <property type="gene ID" value="MBELARI_LOCUS18724"/>
</dbReference>
<dbReference type="SUPFAM" id="SSF55154">
    <property type="entry name" value="CYTH-like phosphatases"/>
    <property type="match status" value="1"/>
</dbReference>
<dbReference type="SMART" id="SM01118">
    <property type="entry name" value="CYTH"/>
    <property type="match status" value="1"/>
</dbReference>
<dbReference type="InterPro" id="IPR001424">
    <property type="entry name" value="SOD_Cu_Zn_dom"/>
</dbReference>
<dbReference type="SUPFAM" id="SSF49329">
    <property type="entry name" value="Cu,Zn superoxide dismutase-like"/>
    <property type="match status" value="1"/>
</dbReference>
<dbReference type="EC" id="1.15.1.1" evidence="4"/>
<evidence type="ECO:0000259" key="13">
    <source>
        <dbReference type="PROSITE" id="PS51707"/>
    </source>
</evidence>
<dbReference type="InterPro" id="IPR023577">
    <property type="entry name" value="CYTH_domain"/>
</dbReference>
<feature type="compositionally biased region" description="Polar residues" evidence="11">
    <location>
        <begin position="229"/>
        <end position="239"/>
    </location>
</feature>
<dbReference type="Pfam" id="PF00080">
    <property type="entry name" value="Sod_Cu"/>
    <property type="match status" value="1"/>
</dbReference>
<keyword evidence="9" id="KW-0560">Oxidoreductase</keyword>
<keyword evidence="8" id="KW-0049">Antioxidant</keyword>
<sequence length="1906" mass="213131">MFIYAVSQSLRNFFQPQARQEMSNRAVAVLRGDAGVQGTVWFRQDKESDPTVITGEITGLTPGKHGFHVHQFGDSTNGCISAGPHFNPYSKTHGGPTDENRHVGDLGNVEAGENGVAKFEIKDSLVKLHGENTVIGRSLVIHAGTDDLGKGDGDKREESLKTGNAGARSACGVIARAAPADQFAGNAMSSKRGPGSRAPQRDSSHSPRTSSSAVTGSGSTQTTPGPVDSTLSASSETLVASSLERTQNAATLLHERLPSQAIRVSSRERPITSGQSPRSQPSAINIMSFTRIFSGRNEAKKEPLVTTDGSIAQTAWKSIGKGSSRKERERTLLLLQEGSIGMTSNNLQTSTRGTLGPMLSARKDKHAMMKNKTLQVSTLEGIFHDTVDMLDDVETRESTLKAYIEITKTQSEQIGLGLRHTIFETIRRLGCSILTVEWLVALSDNGKNLNAFEKDMDYLIADWVHLTLLDGQRQEAAQILNITRNMIVHNSSYIAEDSLKTILHTCARRSISHFDSITALCVNVMGDAVKFSEIPISELYPVIMAVCYVMASEGNERLDAEAWSVARGLLTSNLGHRTRKCLHEVLQQNPLLDRTKASYDPKTLLRVIRGAVLCLAQAYWGNQKIENVRSPAAILPSMQVAIRADAAICRDVLNSLRRLFEKYGRDLQEMSWRAVIQLLEEADWLSKRSTVYDQQCRRLIHSVVDCIEQYYRDGQLSCPERYLFDLIERFGDKHSDDSAMKLIEYRVSIIEIYSDRWAYELKDCVEKCLTYDPNLSPESNHARREKALTVLHEFFNAYRLLVENELVSKVILPVFTNAHKELDNKIQYHMLIILFDVAKNISFRADTFELTFRLIRRLFNEGLLGVEQGRERRHSRVSAPIVSLPSETVKEGTIAPSASASAVLGAVIPPSNDNLEIMAQQLGELMNERWQQLSAPVLKEFIDTFVEHANRQYDLNLTGEDGGDVRVRVFDALLSIQSCPVTNRIRRFAVYDDEPVINPYVFRKGLQKRPKGSGEIGFTEIAQVVTRALRLDTWWPVLRILLQYLQKIFEATAYVKTISKETLNDLIESITPLFEKITSEKQVSDKDVCKYLPPVLAIVLNYGLTPSQQREVCRVLIECVKLYPDSNEALVACDLAIQMVPNSMAVFSHQLLLLLREKQPAMQSALSVLELLSDASGIEAFYNLFQEEQFRSLADILLAYMNLKKDNIYVVSCVHRILMRWFSRVPKELRNEIARYYERRLQEVLATAAIQTPQQSCTPRQGNIEGKQTPASIFSTTSDTPPAIGSLNTRTADDKQMQQNILDEVQIALQQFYRLGRIEPTAMGNPADIDGFEELESDHYAVGHSILTLRVLAEKGKLRTMEDDDVFSEKNGLVSQTGFHTLNDERRRYASAVQPPTRRATMGKEEPPKALDDLSLTKQRTTSIASTSSVPIVTVIQMINRHMYGRVSFLWRRLEEIPEDFLNYKASASTFAPLALHVSALPGSVRIGTKKSADMVATRLRNLDRLAGIEMHAVGVVYMGYGQETTPQILCNQYGSPRYEAFVKTLGTAQSTDDEPAGLQAEKNGEYTYVFNDETSSIVFLVATLMPRLNSDPRCNNKKMLIGNNVVCIVWNQSGKGYKVGSFCGDFIHVMIEVVPIDEQSVLIEVHAKPEISQLLAMRRALVLQSAAPAIIRKLCVRAKLAVQVWRTVSDPKEIPYISSAIERLRKIQALKEIAMAESGQANTQTTSAQKTDRNVEIKARVSNSKRLLELASQLSGGQPKLLEQHDVFFCSPNGRLKMRRVVEDGSPRTELIWYHRPDVAGPKLSDFKKLDIPEAMAEDMKELLSLTAGVKGEVAKQRHLFLVGQTRVHVDDVKDLGHFMELEVCLREEQTLEEGQKIADELREALEIPESDMLTGAYMDMLQKK</sequence>
<keyword evidence="6" id="KW-0479">Metal-binding</keyword>
<evidence type="ECO:0000256" key="3">
    <source>
        <dbReference type="ARBA" id="ARBA00010457"/>
    </source>
</evidence>
<comment type="cofactor">
    <cofactor evidence="2">
        <name>Zn(2+)</name>
        <dbReference type="ChEBI" id="CHEBI:29105"/>
    </cofactor>
</comment>
<dbReference type="GO" id="GO:0046872">
    <property type="term" value="F:metal ion binding"/>
    <property type="evidence" value="ECO:0007669"/>
    <property type="project" value="UniProtKB-KW"/>
</dbReference>
<dbReference type="Proteomes" id="UP000887575">
    <property type="component" value="Unassembled WGS sequence"/>
</dbReference>
<evidence type="ECO:0000256" key="11">
    <source>
        <dbReference type="SAM" id="MobiDB-lite"/>
    </source>
</evidence>
<keyword evidence="5" id="KW-0343">GTPase activation</keyword>
<dbReference type="PANTHER" id="PTHR10063">
    <property type="entry name" value="TUBERIN"/>
    <property type="match status" value="1"/>
</dbReference>
<evidence type="ECO:0000313" key="14">
    <source>
        <dbReference type="Proteomes" id="UP000887575"/>
    </source>
</evidence>
<dbReference type="InterPro" id="IPR016024">
    <property type="entry name" value="ARM-type_fold"/>
</dbReference>
<dbReference type="GO" id="GO:0004784">
    <property type="term" value="F:superoxide dismutase activity"/>
    <property type="evidence" value="ECO:0007669"/>
    <property type="project" value="UniProtKB-EC"/>
</dbReference>
<evidence type="ECO:0000256" key="1">
    <source>
        <dbReference type="ARBA" id="ARBA00001935"/>
    </source>
</evidence>
<feature type="region of interest" description="Disordered" evidence="11">
    <location>
        <begin position="260"/>
        <end position="281"/>
    </location>
</feature>
<dbReference type="InterPro" id="IPR008173">
    <property type="entry name" value="Adenylyl_cyclase_CyaB"/>
</dbReference>
<feature type="compositionally biased region" description="Low complexity" evidence="11">
    <location>
        <begin position="206"/>
        <end position="226"/>
    </location>
</feature>
<dbReference type="GO" id="GO:0051056">
    <property type="term" value="P:regulation of small GTPase mediated signal transduction"/>
    <property type="evidence" value="ECO:0007669"/>
    <property type="project" value="InterPro"/>
</dbReference>
<dbReference type="Gene3D" id="2.60.40.200">
    <property type="entry name" value="Superoxide dismutase, copper/zinc binding domain"/>
    <property type="match status" value="1"/>
</dbReference>
<dbReference type="InterPro" id="IPR036423">
    <property type="entry name" value="SOD-like_Cu/Zn_dom_sf"/>
</dbReference>
<dbReference type="SUPFAM" id="SSF111347">
    <property type="entry name" value="Rap/Ran-GAP"/>
    <property type="match status" value="1"/>
</dbReference>
<proteinExistence type="inferred from homology"/>
<dbReference type="Pfam" id="PF01928">
    <property type="entry name" value="CYTH"/>
    <property type="match status" value="1"/>
</dbReference>
<name>A0AAF3EWZ8_9BILA</name>
<accession>A0AAF3EWZ8</accession>
<dbReference type="GO" id="GO:0033596">
    <property type="term" value="C:TSC1-TSC2 complex"/>
    <property type="evidence" value="ECO:0007669"/>
    <property type="project" value="TreeGrafter"/>
</dbReference>
<dbReference type="Pfam" id="PF03542">
    <property type="entry name" value="Tuberin"/>
    <property type="match status" value="1"/>
</dbReference>
<dbReference type="GO" id="GO:0032007">
    <property type="term" value="P:negative regulation of TOR signaling"/>
    <property type="evidence" value="ECO:0007669"/>
    <property type="project" value="TreeGrafter"/>
</dbReference>
<evidence type="ECO:0000256" key="9">
    <source>
        <dbReference type="ARBA" id="ARBA00023002"/>
    </source>
</evidence>
<reference evidence="15" key="1">
    <citation type="submission" date="2024-02" db="UniProtKB">
        <authorList>
            <consortium name="WormBaseParasite"/>
        </authorList>
    </citation>
    <scope>IDENTIFICATION</scope>
</reference>
<dbReference type="GO" id="GO:0051898">
    <property type="term" value="P:negative regulation of phosphatidylinositol 3-kinase/protein kinase B signal transduction"/>
    <property type="evidence" value="ECO:0007669"/>
    <property type="project" value="TreeGrafter"/>
</dbReference>
<evidence type="ECO:0000256" key="8">
    <source>
        <dbReference type="ARBA" id="ARBA00022862"/>
    </source>
</evidence>
<dbReference type="FunFam" id="2.60.40.200:FF:000001">
    <property type="entry name" value="Superoxide dismutase [Cu-Zn]"/>
    <property type="match status" value="1"/>
</dbReference>
<feature type="compositionally biased region" description="Polar residues" evidence="11">
    <location>
        <begin position="272"/>
        <end position="281"/>
    </location>
</feature>
<dbReference type="InterPro" id="IPR024584">
    <property type="entry name" value="Tuberin_N"/>
</dbReference>
<dbReference type="Pfam" id="PF02145">
    <property type="entry name" value="Rap_GAP"/>
    <property type="match status" value="1"/>
</dbReference>
<dbReference type="PROSITE" id="PS51707">
    <property type="entry name" value="CYTH"/>
    <property type="match status" value="1"/>
</dbReference>